<dbReference type="PROSITE" id="PS51318">
    <property type="entry name" value="TAT"/>
    <property type="match status" value="1"/>
</dbReference>
<dbReference type="InterPro" id="IPR000073">
    <property type="entry name" value="AB_hydrolase_1"/>
</dbReference>
<proteinExistence type="predicted"/>
<keyword evidence="3" id="KW-1185">Reference proteome</keyword>
<dbReference type="InterPro" id="IPR006311">
    <property type="entry name" value="TAT_signal"/>
</dbReference>
<dbReference type="PANTHER" id="PTHR37017">
    <property type="entry name" value="AB HYDROLASE-1 DOMAIN-CONTAINING PROTEIN-RELATED"/>
    <property type="match status" value="1"/>
</dbReference>
<keyword evidence="2" id="KW-0378">Hydrolase</keyword>
<accession>A0ABW1CY77</accession>
<dbReference type="RefSeq" id="WP_379519698.1">
    <property type="nucleotide sequence ID" value="NZ_JBHSPA010000052.1"/>
</dbReference>
<dbReference type="Pfam" id="PF12697">
    <property type="entry name" value="Abhydrolase_6"/>
    <property type="match status" value="1"/>
</dbReference>
<evidence type="ECO:0000313" key="2">
    <source>
        <dbReference type="EMBL" id="MFC5830212.1"/>
    </source>
</evidence>
<dbReference type="EMBL" id="JBHSPA010000052">
    <property type="protein sequence ID" value="MFC5830212.1"/>
    <property type="molecule type" value="Genomic_DNA"/>
</dbReference>
<feature type="domain" description="AB hydrolase-1" evidence="1">
    <location>
        <begin position="54"/>
        <end position="294"/>
    </location>
</feature>
<dbReference type="NCBIfam" id="TIGR01409">
    <property type="entry name" value="TAT_signal_seq"/>
    <property type="match status" value="1"/>
</dbReference>
<dbReference type="InterPro" id="IPR029058">
    <property type="entry name" value="AB_hydrolase_fold"/>
</dbReference>
<sequence>MNEPTRRTALQFAAAGAGAVAASALQKPERKKKVTTYVFVSGSNGAAAADSELTLRGHRTVGVTLPGHGPEEQFRLAYQAPQDLAKLATLPSPVAGVTLDDHVEATVNVVRRVSEHGPVILVGGSLGGATITKVADVVPELIDRLVYASAFCCTKLRSPNDYVGSPEGQSSLTPELLSGIVGDPTAIGAVRINWRTNDKKFLKAAKAAFMAEASEGEFLALLNTLLPDESMQVGSADARGRKDRWGRVPRVYIRHTKDRTIPLALQDRMIREADEATPGNKFTIFSVEASHAPTAKAYAQITEILHRLAK</sequence>
<dbReference type="PANTHER" id="PTHR37017:SF11">
    <property type="entry name" value="ESTERASE_LIPASE_THIOESTERASE DOMAIN-CONTAINING PROTEIN"/>
    <property type="match status" value="1"/>
</dbReference>
<gene>
    <name evidence="2" type="ORF">ACFPZ3_40695</name>
</gene>
<protein>
    <submittedName>
        <fullName evidence="2">Alpha/beta fold hydrolase</fullName>
    </submittedName>
</protein>
<dbReference type="InterPro" id="IPR019546">
    <property type="entry name" value="TAT_signal_bac_arc"/>
</dbReference>
<dbReference type="Gene3D" id="3.40.50.1820">
    <property type="entry name" value="alpha/beta hydrolase"/>
    <property type="match status" value="1"/>
</dbReference>
<dbReference type="SUPFAM" id="SSF53474">
    <property type="entry name" value="alpha/beta-Hydrolases"/>
    <property type="match status" value="1"/>
</dbReference>
<dbReference type="GO" id="GO:0016787">
    <property type="term" value="F:hydrolase activity"/>
    <property type="evidence" value="ECO:0007669"/>
    <property type="project" value="UniProtKB-KW"/>
</dbReference>
<dbReference type="Proteomes" id="UP001596058">
    <property type="component" value="Unassembled WGS sequence"/>
</dbReference>
<dbReference type="InterPro" id="IPR052897">
    <property type="entry name" value="Sec-Metab_Biosynth_Hydrolase"/>
</dbReference>
<name>A0ABW1CY77_9ACTN</name>
<comment type="caution">
    <text evidence="2">The sequence shown here is derived from an EMBL/GenBank/DDBJ whole genome shotgun (WGS) entry which is preliminary data.</text>
</comment>
<reference evidence="3" key="1">
    <citation type="journal article" date="2019" name="Int. J. Syst. Evol. Microbiol.">
        <title>The Global Catalogue of Microorganisms (GCM) 10K type strain sequencing project: providing services to taxonomists for standard genome sequencing and annotation.</title>
        <authorList>
            <consortium name="The Broad Institute Genomics Platform"/>
            <consortium name="The Broad Institute Genome Sequencing Center for Infectious Disease"/>
            <person name="Wu L."/>
            <person name="Ma J."/>
        </authorList>
    </citation>
    <scope>NUCLEOTIDE SEQUENCE [LARGE SCALE GENOMIC DNA]</scope>
    <source>
        <strain evidence="3">CCUG 53903</strain>
    </source>
</reference>
<evidence type="ECO:0000259" key="1">
    <source>
        <dbReference type="Pfam" id="PF12697"/>
    </source>
</evidence>
<evidence type="ECO:0000313" key="3">
    <source>
        <dbReference type="Proteomes" id="UP001596058"/>
    </source>
</evidence>
<organism evidence="2 3">
    <name type="scientific">Nonomuraea insulae</name>
    <dbReference type="NCBI Taxonomy" id="1616787"/>
    <lineage>
        <taxon>Bacteria</taxon>
        <taxon>Bacillati</taxon>
        <taxon>Actinomycetota</taxon>
        <taxon>Actinomycetes</taxon>
        <taxon>Streptosporangiales</taxon>
        <taxon>Streptosporangiaceae</taxon>
        <taxon>Nonomuraea</taxon>
    </lineage>
</organism>